<name>A0A9J6FW05_HAELO</name>
<dbReference type="SMART" id="SM00182">
    <property type="entry name" value="CULLIN"/>
    <property type="match status" value="1"/>
</dbReference>
<dbReference type="SUPFAM" id="SSF74788">
    <property type="entry name" value="Cullin repeat-like"/>
    <property type="match status" value="1"/>
</dbReference>
<evidence type="ECO:0000256" key="6">
    <source>
        <dbReference type="RuleBase" id="RU003829"/>
    </source>
</evidence>
<accession>A0A9J6FW05</accession>
<evidence type="ECO:0000259" key="8">
    <source>
        <dbReference type="PROSITE" id="PS50069"/>
    </source>
</evidence>
<dbReference type="Gene3D" id="4.10.1030.10">
    <property type="entry name" value="Ring Box Chain A, domain 5"/>
    <property type="match status" value="1"/>
</dbReference>
<evidence type="ECO:0000256" key="4">
    <source>
        <dbReference type="ARBA" id="ARBA00022843"/>
    </source>
</evidence>
<dbReference type="InterPro" id="IPR036390">
    <property type="entry name" value="WH_DNA-bd_sf"/>
</dbReference>
<dbReference type="Gene3D" id="1.20.1310.10">
    <property type="entry name" value="Cullin Repeats"/>
    <property type="match status" value="4"/>
</dbReference>
<dbReference type="InterPro" id="IPR019559">
    <property type="entry name" value="Cullin_neddylation_domain"/>
</dbReference>
<dbReference type="Pfam" id="PF10557">
    <property type="entry name" value="Cullin_Nedd8"/>
    <property type="match status" value="1"/>
</dbReference>
<dbReference type="Proteomes" id="UP000821853">
    <property type="component" value="Chromosome 2"/>
</dbReference>
<keyword evidence="4" id="KW-0832">Ubl conjugation</keyword>
<dbReference type="GO" id="GO:0031625">
    <property type="term" value="F:ubiquitin protein ligase binding"/>
    <property type="evidence" value="ECO:0007669"/>
    <property type="project" value="InterPro"/>
</dbReference>
<keyword evidence="10" id="KW-1185">Reference proteome</keyword>
<dbReference type="AlphaFoldDB" id="A0A9J6FW05"/>
<dbReference type="Pfam" id="PF26557">
    <property type="entry name" value="Cullin_AB"/>
    <property type="match status" value="1"/>
</dbReference>
<evidence type="ECO:0000256" key="2">
    <source>
        <dbReference type="ARBA" id="ARBA00022499"/>
    </source>
</evidence>
<evidence type="ECO:0000256" key="7">
    <source>
        <dbReference type="SAM" id="Coils"/>
    </source>
</evidence>
<dbReference type="InterPro" id="IPR036388">
    <property type="entry name" value="WH-like_DNA-bd_sf"/>
</dbReference>
<keyword evidence="3" id="KW-0833">Ubl conjugation pathway</keyword>
<dbReference type="SUPFAM" id="SSF46785">
    <property type="entry name" value="Winged helix' DNA-binding domain"/>
    <property type="match status" value="1"/>
</dbReference>
<dbReference type="EMBL" id="JABSTR010000004">
    <property type="protein sequence ID" value="KAH9366568.1"/>
    <property type="molecule type" value="Genomic_DNA"/>
</dbReference>
<evidence type="ECO:0000313" key="9">
    <source>
        <dbReference type="EMBL" id="KAH9366568.1"/>
    </source>
</evidence>
<dbReference type="Gene3D" id="1.10.10.10">
    <property type="entry name" value="Winged helix-like DNA-binding domain superfamily/Winged helix DNA-binding domain"/>
    <property type="match status" value="2"/>
</dbReference>
<dbReference type="InterPro" id="IPR016159">
    <property type="entry name" value="Cullin_repeat-like_dom_sf"/>
</dbReference>
<comment type="similarity">
    <text evidence="1 5 6">Belongs to the cullin family.</text>
</comment>
<protein>
    <recommendedName>
        <fullName evidence="8">Cullin family profile domain-containing protein</fullName>
    </recommendedName>
</protein>
<evidence type="ECO:0000256" key="1">
    <source>
        <dbReference type="ARBA" id="ARBA00006019"/>
    </source>
</evidence>
<evidence type="ECO:0000256" key="3">
    <source>
        <dbReference type="ARBA" id="ARBA00022786"/>
    </source>
</evidence>
<dbReference type="SMART" id="SM00884">
    <property type="entry name" value="Cullin_Nedd8"/>
    <property type="match status" value="1"/>
</dbReference>
<dbReference type="InterPro" id="IPR036317">
    <property type="entry name" value="Cullin_homology_sf"/>
</dbReference>
<keyword evidence="7" id="KW-0175">Coiled coil</keyword>
<dbReference type="InterPro" id="IPR016158">
    <property type="entry name" value="Cullin_homology"/>
</dbReference>
<dbReference type="GO" id="GO:0006511">
    <property type="term" value="P:ubiquitin-dependent protein catabolic process"/>
    <property type="evidence" value="ECO:0007669"/>
    <property type="project" value="InterPro"/>
</dbReference>
<organism evidence="9 10">
    <name type="scientific">Haemaphysalis longicornis</name>
    <name type="common">Bush tick</name>
    <dbReference type="NCBI Taxonomy" id="44386"/>
    <lineage>
        <taxon>Eukaryota</taxon>
        <taxon>Metazoa</taxon>
        <taxon>Ecdysozoa</taxon>
        <taxon>Arthropoda</taxon>
        <taxon>Chelicerata</taxon>
        <taxon>Arachnida</taxon>
        <taxon>Acari</taxon>
        <taxon>Parasitiformes</taxon>
        <taxon>Ixodida</taxon>
        <taxon>Ixodoidea</taxon>
        <taxon>Ixodidae</taxon>
        <taxon>Haemaphysalinae</taxon>
        <taxon>Haemaphysalis</taxon>
    </lineage>
</organism>
<dbReference type="Pfam" id="PF00888">
    <property type="entry name" value="Cullin"/>
    <property type="match status" value="1"/>
</dbReference>
<dbReference type="VEuPathDB" id="VectorBase:HLOH_056343"/>
<dbReference type="OrthoDB" id="6420974at2759"/>
<feature type="domain" description="Cullin family profile" evidence="8">
    <location>
        <begin position="393"/>
        <end position="621"/>
    </location>
</feature>
<dbReference type="InterPro" id="IPR045093">
    <property type="entry name" value="Cullin"/>
</dbReference>
<dbReference type="PANTHER" id="PTHR11932">
    <property type="entry name" value="CULLIN"/>
    <property type="match status" value="1"/>
</dbReference>
<gene>
    <name evidence="9" type="ORF">HPB48_000462</name>
</gene>
<dbReference type="FunFam" id="1.20.1310.10:FF:000019">
    <property type="entry name" value="Cullin 1"/>
    <property type="match status" value="1"/>
</dbReference>
<keyword evidence="2" id="KW-1017">Isopeptide bond</keyword>
<feature type="coiled-coil region" evidence="7">
    <location>
        <begin position="230"/>
        <end position="257"/>
    </location>
</feature>
<dbReference type="InterPro" id="IPR001373">
    <property type="entry name" value="Cullin_N"/>
</dbReference>
<evidence type="ECO:0000313" key="10">
    <source>
        <dbReference type="Proteomes" id="UP000821853"/>
    </source>
</evidence>
<proteinExistence type="inferred from homology"/>
<sequence>MKRTTVGIDEMWDDLQRGVEQIYADVEPLTRARYMTLYTHARNLMNTIDVYDGPRKYHITVYAVYQYVEAFLRNHVATRFDAVKGVTTEDTLRLYTSQWERFKICSKVLSHLLTLDNVKWWRKEWLQGTENVYGTYQLALVTWKDVLLSASGGKIIDGVLALIEDDRRGKPVDTSLIRGVVFSYVDLSMIEEKPSKDPFKLRVYETAFESRFLKDTKRFYELLKWEVVEYDHLSEYVRKAQLLLEEEEQRVKRYLHKSTLVPLVHTLWEVLIANHVEVLYAEFKNLLGEERHDDLASRYRLMSRNFIATSNLAHLFEERVSGQALLALELVGDTVFEDPLLYVDILMQVYRKYHNIVITVFANDICFVCSLDEACTKFINQSAAALHANSFRNLPEFYAKYCDTVLRKLSEAPDDFQLENAFDGVMTVLKYVEDKDAFQKCYIERLLKRIAQQLSICEVMEGKYMYRLRTACYHSCFSTLDRMFRDIEASKEVTTKFTMDIRNSGEGLIPEFSIHVLTSGLWPFRQPFHLQLPPELEGIVQRFTNFYSGLHRTRKLQWLHNLSKGELVTGGFKEDYTIQASTLQMAVLLQYNQRLSFTVHQLQERTDMDVGILLQLLQSLLNSELLTCLQDDLEESGKLLPGTVVSLFEGYHNKEKLVNISAPLKEGRETDQAVTQRMIEDDRKILVEAAIVRIMKIRKMLEHQDLIFEVIDLLEPKFKPTETLIKECTRKLIEREYLEEDNNQPNTYKYLP</sequence>
<comment type="caution">
    <text evidence="9">The sequence shown here is derived from an EMBL/GenBank/DDBJ whole genome shotgun (WGS) entry which is preliminary data.</text>
</comment>
<evidence type="ECO:0000256" key="5">
    <source>
        <dbReference type="PROSITE-ProRule" id="PRU00330"/>
    </source>
</evidence>
<reference evidence="9 10" key="1">
    <citation type="journal article" date="2020" name="Cell">
        <title>Large-Scale Comparative Analyses of Tick Genomes Elucidate Their Genetic Diversity and Vector Capacities.</title>
        <authorList>
            <consortium name="Tick Genome and Microbiome Consortium (TIGMIC)"/>
            <person name="Jia N."/>
            <person name="Wang J."/>
            <person name="Shi W."/>
            <person name="Du L."/>
            <person name="Sun Y."/>
            <person name="Zhan W."/>
            <person name="Jiang J.F."/>
            <person name="Wang Q."/>
            <person name="Zhang B."/>
            <person name="Ji P."/>
            <person name="Bell-Sakyi L."/>
            <person name="Cui X.M."/>
            <person name="Yuan T.T."/>
            <person name="Jiang B.G."/>
            <person name="Yang W.F."/>
            <person name="Lam T.T."/>
            <person name="Chang Q.C."/>
            <person name="Ding S.J."/>
            <person name="Wang X.J."/>
            <person name="Zhu J.G."/>
            <person name="Ruan X.D."/>
            <person name="Zhao L."/>
            <person name="Wei J.T."/>
            <person name="Ye R.Z."/>
            <person name="Que T.C."/>
            <person name="Du C.H."/>
            <person name="Zhou Y.H."/>
            <person name="Cheng J.X."/>
            <person name="Dai P.F."/>
            <person name="Guo W.B."/>
            <person name="Han X.H."/>
            <person name="Huang E.J."/>
            <person name="Li L.F."/>
            <person name="Wei W."/>
            <person name="Gao Y.C."/>
            <person name="Liu J.Z."/>
            <person name="Shao H.Z."/>
            <person name="Wang X."/>
            <person name="Wang C.C."/>
            <person name="Yang T.C."/>
            <person name="Huo Q.B."/>
            <person name="Li W."/>
            <person name="Chen H.Y."/>
            <person name="Chen S.E."/>
            <person name="Zhou L.G."/>
            <person name="Ni X.B."/>
            <person name="Tian J.H."/>
            <person name="Sheng Y."/>
            <person name="Liu T."/>
            <person name="Pan Y.S."/>
            <person name="Xia L.Y."/>
            <person name="Li J."/>
            <person name="Zhao F."/>
            <person name="Cao W.C."/>
        </authorList>
    </citation>
    <scope>NUCLEOTIDE SEQUENCE [LARGE SCALE GENOMIC DNA]</scope>
    <source>
        <strain evidence="9">HaeL-2018</strain>
    </source>
</reference>
<dbReference type="PROSITE" id="PS50069">
    <property type="entry name" value="CULLIN_2"/>
    <property type="match status" value="1"/>
</dbReference>
<dbReference type="SUPFAM" id="SSF75632">
    <property type="entry name" value="Cullin homology domain"/>
    <property type="match status" value="1"/>
</dbReference>
<dbReference type="FunFam" id="1.10.10.10:FF:000014">
    <property type="entry name" value="Cullin 1"/>
    <property type="match status" value="1"/>
</dbReference>
<dbReference type="InterPro" id="IPR059120">
    <property type="entry name" value="Cullin-like_AB"/>
</dbReference>
<dbReference type="FunFam" id="1.20.1310.10:FF:000001">
    <property type="entry name" value="Cullin 3"/>
    <property type="match status" value="1"/>
</dbReference>